<feature type="chain" id="PRO_5037462177" description="Cadherin domain-containing protein" evidence="1">
    <location>
        <begin position="21"/>
        <end position="357"/>
    </location>
</feature>
<sequence>MKKVITLLILFLSIVSCSSSDDNAAAAGTGIIIDAKDFFTEINENPEKGLSLGTIEASVNQGELSFAIDKQSPEGALELNESTGELQVINETLFDYELHPELTATANISSGGTTETIDITVSLKNLNNCFISKISTGTKSNLIEERFYDDQNRISIVKKYVNEGSTLVTTHTYTYETDKITVKNLEHRRNYEWDSKYTLKDGLAIEMEELKIPDLRLEYDRTQTWEYDENNFIITDNTVDQRYAGNITATGFNYIIEDENLSKSVVIAVVNTNSTTITSEYAYDSSLENKQNYGTPFLGRAYKNLVTKQERTTKDMDDNITDQRTLEYSYVLNNEGYIVEEKVGDTTIYYEYFCIEE</sequence>
<name>A0A937D663_9FLAO</name>
<organism evidence="2 3">
    <name type="scientific">Aquimarina mytili</name>
    <dbReference type="NCBI Taxonomy" id="874423"/>
    <lineage>
        <taxon>Bacteria</taxon>
        <taxon>Pseudomonadati</taxon>
        <taxon>Bacteroidota</taxon>
        <taxon>Flavobacteriia</taxon>
        <taxon>Flavobacteriales</taxon>
        <taxon>Flavobacteriaceae</taxon>
        <taxon>Aquimarina</taxon>
    </lineage>
</organism>
<accession>A0A937D663</accession>
<dbReference type="RefSeq" id="WP_201919593.1">
    <property type="nucleotide sequence ID" value="NZ_BAABAX010000005.1"/>
</dbReference>
<dbReference type="Gene3D" id="2.60.40.60">
    <property type="entry name" value="Cadherins"/>
    <property type="match status" value="1"/>
</dbReference>
<evidence type="ECO:0000313" key="2">
    <source>
        <dbReference type="EMBL" id="MBL0684039.1"/>
    </source>
</evidence>
<feature type="signal peptide" evidence="1">
    <location>
        <begin position="1"/>
        <end position="20"/>
    </location>
</feature>
<dbReference type="AlphaFoldDB" id="A0A937D663"/>
<evidence type="ECO:0000313" key="3">
    <source>
        <dbReference type="Proteomes" id="UP000651057"/>
    </source>
</evidence>
<proteinExistence type="predicted"/>
<keyword evidence="1" id="KW-0732">Signal</keyword>
<dbReference type="PROSITE" id="PS51257">
    <property type="entry name" value="PROKAR_LIPOPROTEIN"/>
    <property type="match status" value="1"/>
</dbReference>
<dbReference type="EMBL" id="JAERQJ010000003">
    <property type="protein sequence ID" value="MBL0684039.1"/>
    <property type="molecule type" value="Genomic_DNA"/>
</dbReference>
<comment type="caution">
    <text evidence="2">The sequence shown here is derived from an EMBL/GenBank/DDBJ whole genome shotgun (WGS) entry which is preliminary data.</text>
</comment>
<dbReference type="Proteomes" id="UP000651057">
    <property type="component" value="Unassembled WGS sequence"/>
</dbReference>
<gene>
    <name evidence="2" type="ORF">JJQ60_10960</name>
</gene>
<evidence type="ECO:0000256" key="1">
    <source>
        <dbReference type="SAM" id="SignalP"/>
    </source>
</evidence>
<evidence type="ECO:0008006" key="4">
    <source>
        <dbReference type="Google" id="ProtNLM"/>
    </source>
</evidence>
<reference evidence="2" key="1">
    <citation type="submission" date="2021-01" db="EMBL/GenBank/DDBJ databases">
        <authorList>
            <person name="Zhong Y.L."/>
        </authorList>
    </citation>
    <scope>NUCLEOTIDE SEQUENCE</scope>
    <source>
        <strain evidence="2">KCTC 23302</strain>
    </source>
</reference>
<protein>
    <recommendedName>
        <fullName evidence="4">Cadherin domain-containing protein</fullName>
    </recommendedName>
</protein>
<keyword evidence="3" id="KW-1185">Reference proteome</keyword>